<dbReference type="EMBL" id="BNDY01000017">
    <property type="protein sequence ID" value="GHI40218.1"/>
    <property type="molecule type" value="Genomic_DNA"/>
</dbReference>
<evidence type="ECO:0008006" key="4">
    <source>
        <dbReference type="Google" id="ProtNLM"/>
    </source>
</evidence>
<evidence type="ECO:0000313" key="3">
    <source>
        <dbReference type="Proteomes" id="UP001050808"/>
    </source>
</evidence>
<name>A0ABQ3QSK0_9ACTN</name>
<dbReference type="Proteomes" id="UP001050808">
    <property type="component" value="Unassembled WGS sequence"/>
</dbReference>
<evidence type="ECO:0000256" key="1">
    <source>
        <dbReference type="SAM" id="SignalP"/>
    </source>
</evidence>
<organism evidence="2 3">
    <name type="scientific">Streptomyces violascens</name>
    <dbReference type="NCBI Taxonomy" id="67381"/>
    <lineage>
        <taxon>Bacteria</taxon>
        <taxon>Bacillati</taxon>
        <taxon>Actinomycetota</taxon>
        <taxon>Actinomycetes</taxon>
        <taxon>Kitasatosporales</taxon>
        <taxon>Streptomycetaceae</taxon>
        <taxon>Streptomyces</taxon>
    </lineage>
</organism>
<keyword evidence="1" id="KW-0732">Signal</keyword>
<proteinExistence type="predicted"/>
<dbReference type="Pfam" id="PF03995">
    <property type="entry name" value="Inhibitor_I36"/>
    <property type="match status" value="1"/>
</dbReference>
<comment type="caution">
    <text evidence="2">The sequence shown here is derived from an EMBL/GenBank/DDBJ whole genome shotgun (WGS) entry which is preliminary data.</text>
</comment>
<protein>
    <recommendedName>
        <fullName evidence="4">Peptidase inhibitor family I36</fullName>
    </recommendedName>
</protein>
<feature type="signal peptide" evidence="1">
    <location>
        <begin position="1"/>
        <end position="29"/>
    </location>
</feature>
<keyword evidence="3" id="KW-1185">Reference proteome</keyword>
<sequence length="119" mass="13367">MYVVMYRKAALRLALAFGLALTVSGVAQADAAAPTCRPGTACYFQWTERSGVTRTESNPDTYYCYQLYYDGAIAGFNGTDKRVYLYKDRDCQGGARAYVDPRVGWQDSNNVYYSFDFVP</sequence>
<gene>
    <name evidence="2" type="ORF">Sviol_46260</name>
</gene>
<accession>A0ABQ3QSK0</accession>
<evidence type="ECO:0000313" key="2">
    <source>
        <dbReference type="EMBL" id="GHI40218.1"/>
    </source>
</evidence>
<feature type="chain" id="PRO_5046618162" description="Peptidase inhibitor family I36" evidence="1">
    <location>
        <begin position="30"/>
        <end position="119"/>
    </location>
</feature>
<reference evidence="2" key="1">
    <citation type="submission" date="2024-05" db="EMBL/GenBank/DDBJ databases">
        <title>Whole genome shotgun sequence of Streptomyces violascens NBRC 12920.</title>
        <authorList>
            <person name="Komaki H."/>
            <person name="Tamura T."/>
        </authorList>
    </citation>
    <scope>NUCLEOTIDE SEQUENCE</scope>
    <source>
        <strain evidence="2">NBRC 12920</strain>
    </source>
</reference>